<keyword evidence="2" id="KW-1133">Transmembrane helix</keyword>
<evidence type="ECO:0000256" key="2">
    <source>
        <dbReference type="SAM" id="Phobius"/>
    </source>
</evidence>
<protein>
    <submittedName>
        <fullName evidence="3">Uncharacterized protein</fullName>
    </submittedName>
</protein>
<proteinExistence type="predicted"/>
<keyword evidence="2" id="KW-0472">Membrane</keyword>
<keyword evidence="2" id="KW-0812">Transmembrane</keyword>
<feature type="transmembrane region" description="Helical" evidence="2">
    <location>
        <begin position="20"/>
        <end position="40"/>
    </location>
</feature>
<organism evidence="3">
    <name type="scientific">Paenarthrobacter sp. AMU7</name>
    <dbReference type="NCBI Taxonomy" id="3162492"/>
    <lineage>
        <taxon>Bacteria</taxon>
        <taxon>Bacillati</taxon>
        <taxon>Actinomycetota</taxon>
        <taxon>Actinomycetes</taxon>
        <taxon>Micrococcales</taxon>
        <taxon>Micrococcaceae</taxon>
        <taxon>Paenarthrobacter</taxon>
    </lineage>
</organism>
<feature type="transmembrane region" description="Helical" evidence="2">
    <location>
        <begin position="76"/>
        <end position="96"/>
    </location>
</feature>
<gene>
    <name evidence="3" type="ORF">ABQM86_14785</name>
</gene>
<name>A0AB39YNS3_9MICC</name>
<evidence type="ECO:0000256" key="1">
    <source>
        <dbReference type="SAM" id="MobiDB-lite"/>
    </source>
</evidence>
<evidence type="ECO:0000313" key="3">
    <source>
        <dbReference type="EMBL" id="XDV70222.1"/>
    </source>
</evidence>
<feature type="compositionally biased region" description="Acidic residues" evidence="1">
    <location>
        <begin position="103"/>
        <end position="120"/>
    </location>
</feature>
<accession>A0AB39YNS3</accession>
<dbReference type="RefSeq" id="WP_369744787.1">
    <property type="nucleotide sequence ID" value="NZ_CP165735.1"/>
</dbReference>
<dbReference type="EMBL" id="CP165735">
    <property type="protein sequence ID" value="XDV70222.1"/>
    <property type="molecule type" value="Genomic_DNA"/>
</dbReference>
<feature type="region of interest" description="Disordered" evidence="1">
    <location>
        <begin position="100"/>
        <end position="120"/>
    </location>
</feature>
<sequence length="120" mass="12532">MEDTAAPQPSTMMKLARPALIAGAVIAVVCIGLLIIIFALDSFNAATYSVAGKSVNDATDEARDIRELYSGARTGGMITLVISGVVAVAAAVLLYLNRGNAPLDEDDDGQDYDLDDLTGR</sequence>
<dbReference type="AlphaFoldDB" id="A0AB39YNS3"/>
<reference evidence="3" key="1">
    <citation type="submission" date="2024-07" db="EMBL/GenBank/DDBJ databases">
        <authorList>
            <person name="Li J."/>
            <person name="Wei H."/>
            <person name="Ma J."/>
        </authorList>
    </citation>
    <scope>NUCLEOTIDE SEQUENCE</scope>
    <source>
        <strain evidence="3">AMU7</strain>
    </source>
</reference>